<dbReference type="Gene3D" id="3.40.640.10">
    <property type="entry name" value="Type I PLP-dependent aspartate aminotransferase-like (Major domain)"/>
    <property type="match status" value="1"/>
</dbReference>
<protein>
    <submittedName>
        <fullName evidence="1">Uncharacterized protein</fullName>
    </submittedName>
</protein>
<dbReference type="InterPro" id="IPR015422">
    <property type="entry name" value="PyrdxlP-dep_Trfase_small"/>
</dbReference>
<sequence length="71" mass="7885">MYGRENVIDASIGAITDDHGTLICLPTVEEQFRIMPMQEMISYSPVGGLPGFLEVAFKHTFGDSGRMLMYV</sequence>
<accession>A0ABT0WEH2</accession>
<name>A0ABT0WEH2_9BACI</name>
<organism evidence="1 2">
    <name type="scientific">Neobacillus pocheonensis</name>
    <dbReference type="NCBI Taxonomy" id="363869"/>
    <lineage>
        <taxon>Bacteria</taxon>
        <taxon>Bacillati</taxon>
        <taxon>Bacillota</taxon>
        <taxon>Bacilli</taxon>
        <taxon>Bacillales</taxon>
        <taxon>Bacillaceae</taxon>
        <taxon>Neobacillus</taxon>
    </lineage>
</organism>
<dbReference type="InterPro" id="IPR015424">
    <property type="entry name" value="PyrdxlP-dep_Trfase"/>
</dbReference>
<gene>
    <name evidence="1" type="ORF">NDK43_23190</name>
</gene>
<dbReference type="SUPFAM" id="SSF53383">
    <property type="entry name" value="PLP-dependent transferases"/>
    <property type="match status" value="1"/>
</dbReference>
<dbReference type="Gene3D" id="3.90.1150.10">
    <property type="entry name" value="Aspartate Aminotransferase, domain 1"/>
    <property type="match status" value="1"/>
</dbReference>
<comment type="caution">
    <text evidence="1">The sequence shown here is derived from an EMBL/GenBank/DDBJ whole genome shotgun (WGS) entry which is preliminary data.</text>
</comment>
<evidence type="ECO:0000313" key="1">
    <source>
        <dbReference type="EMBL" id="MCM2534717.1"/>
    </source>
</evidence>
<dbReference type="EMBL" id="JAMQCR010000002">
    <property type="protein sequence ID" value="MCM2534717.1"/>
    <property type="molecule type" value="Genomic_DNA"/>
</dbReference>
<evidence type="ECO:0000313" key="2">
    <source>
        <dbReference type="Proteomes" id="UP001523262"/>
    </source>
</evidence>
<dbReference type="Proteomes" id="UP001523262">
    <property type="component" value="Unassembled WGS sequence"/>
</dbReference>
<dbReference type="InterPro" id="IPR015421">
    <property type="entry name" value="PyrdxlP-dep_Trfase_major"/>
</dbReference>
<proteinExistence type="predicted"/>
<reference evidence="1 2" key="1">
    <citation type="submission" date="2022-06" db="EMBL/GenBank/DDBJ databases">
        <authorList>
            <person name="Jeon C.O."/>
        </authorList>
    </citation>
    <scope>NUCLEOTIDE SEQUENCE [LARGE SCALE GENOMIC DNA]</scope>
    <source>
        <strain evidence="1 2">KCTC 13943</strain>
    </source>
</reference>
<keyword evidence="2" id="KW-1185">Reference proteome</keyword>